<dbReference type="InterPro" id="IPR050300">
    <property type="entry name" value="GDXG_lipolytic_enzyme"/>
</dbReference>
<proteinExistence type="predicted"/>
<sequence>MSLVDTLKSVVGMDPTKHADPDMLTVLDALKRLEPKPLQDLEAPEARRQPGPADAVRKVMLEQGISPPLSDVITQDITIPGPGGNNAARVYRPEGIGPFPVILYFHGGGWVIGDIDTYDATPRAIATLTRCIVVSAHYRQAPEQKFPAAHADANAAYDWLLANAASLGGDGHRVAVMGESAGANLAINVAIYARDYDLLPPAHQVLVYPVAGNDTGTASYHENSNARPLSKDMMLWFIEQVVRTPEDKNSTLINVLGADLKGLPATTVITAGIDPLRTDGEKLVERLREAGVPVEHQNYEGATHEFFAMATVVQAARHAQAMVAAKLKAALGVPDTAPAAGYVVR</sequence>
<evidence type="ECO:0000259" key="2">
    <source>
        <dbReference type="Pfam" id="PF07859"/>
    </source>
</evidence>
<feature type="domain" description="Alpha/beta hydrolase fold-3" evidence="2">
    <location>
        <begin position="102"/>
        <end position="307"/>
    </location>
</feature>
<dbReference type="SUPFAM" id="SSF53474">
    <property type="entry name" value="alpha/beta-Hydrolases"/>
    <property type="match status" value="1"/>
</dbReference>
<name>A0A7Y9IQB9_9BURK</name>
<gene>
    <name evidence="3" type="ORF">FHW18_000396</name>
</gene>
<evidence type="ECO:0000313" key="3">
    <source>
        <dbReference type="EMBL" id="NYE81125.1"/>
    </source>
</evidence>
<comment type="caution">
    <text evidence="3">The sequence shown here is derived from an EMBL/GenBank/DDBJ whole genome shotgun (WGS) entry which is preliminary data.</text>
</comment>
<reference evidence="3 4" key="1">
    <citation type="submission" date="2020-07" db="EMBL/GenBank/DDBJ databases">
        <title>Genomic Encyclopedia of Type Strains, Phase IV (KMG-V): Genome sequencing to study the core and pangenomes of soil and plant-associated prokaryotes.</title>
        <authorList>
            <person name="Whitman W."/>
        </authorList>
    </citation>
    <scope>NUCLEOTIDE SEQUENCE [LARGE SCALE GENOMIC DNA]</scope>
    <source>
        <strain evidence="3 4">SAS40</strain>
    </source>
</reference>
<dbReference type="RefSeq" id="WP_179582839.1">
    <property type="nucleotide sequence ID" value="NZ_JACBYR010000001.1"/>
</dbReference>
<organism evidence="3 4">
    <name type="scientific">Pigmentiphaga litoralis</name>
    <dbReference type="NCBI Taxonomy" id="516702"/>
    <lineage>
        <taxon>Bacteria</taxon>
        <taxon>Pseudomonadati</taxon>
        <taxon>Pseudomonadota</taxon>
        <taxon>Betaproteobacteria</taxon>
        <taxon>Burkholderiales</taxon>
        <taxon>Alcaligenaceae</taxon>
        <taxon>Pigmentiphaga</taxon>
    </lineage>
</organism>
<evidence type="ECO:0000256" key="1">
    <source>
        <dbReference type="ARBA" id="ARBA00022801"/>
    </source>
</evidence>
<evidence type="ECO:0000313" key="4">
    <source>
        <dbReference type="Proteomes" id="UP000542125"/>
    </source>
</evidence>
<accession>A0A7Y9IQB9</accession>
<dbReference type="PANTHER" id="PTHR48081">
    <property type="entry name" value="AB HYDROLASE SUPERFAMILY PROTEIN C4A8.06C"/>
    <property type="match status" value="1"/>
</dbReference>
<dbReference type="Gene3D" id="3.40.50.1820">
    <property type="entry name" value="alpha/beta hydrolase"/>
    <property type="match status" value="1"/>
</dbReference>
<keyword evidence="4" id="KW-1185">Reference proteome</keyword>
<protein>
    <submittedName>
        <fullName evidence="3">Acetyl esterase/lipase</fullName>
    </submittedName>
</protein>
<dbReference type="EMBL" id="JACBYR010000001">
    <property type="protein sequence ID" value="NYE81125.1"/>
    <property type="molecule type" value="Genomic_DNA"/>
</dbReference>
<dbReference type="InterPro" id="IPR013094">
    <property type="entry name" value="AB_hydrolase_3"/>
</dbReference>
<dbReference type="Pfam" id="PF07859">
    <property type="entry name" value="Abhydrolase_3"/>
    <property type="match status" value="1"/>
</dbReference>
<dbReference type="PANTHER" id="PTHR48081:SF8">
    <property type="entry name" value="ALPHA_BETA HYDROLASE FOLD-3 DOMAIN-CONTAINING PROTEIN-RELATED"/>
    <property type="match status" value="1"/>
</dbReference>
<dbReference type="InterPro" id="IPR029058">
    <property type="entry name" value="AB_hydrolase_fold"/>
</dbReference>
<dbReference type="AlphaFoldDB" id="A0A7Y9IQB9"/>
<dbReference type="Proteomes" id="UP000542125">
    <property type="component" value="Unassembled WGS sequence"/>
</dbReference>
<dbReference type="GO" id="GO:0016787">
    <property type="term" value="F:hydrolase activity"/>
    <property type="evidence" value="ECO:0007669"/>
    <property type="project" value="UniProtKB-KW"/>
</dbReference>
<keyword evidence="1" id="KW-0378">Hydrolase</keyword>